<evidence type="ECO:0000259" key="8">
    <source>
        <dbReference type="PROSITE" id="PS50879"/>
    </source>
</evidence>
<dbReference type="AlphaFoldDB" id="A0AAV8YRD2"/>
<evidence type="ECO:0000256" key="5">
    <source>
        <dbReference type="ARBA" id="ARBA00022723"/>
    </source>
</evidence>
<dbReference type="PANTHER" id="PTHR10642:SF26">
    <property type="entry name" value="RIBONUCLEASE H1"/>
    <property type="match status" value="1"/>
</dbReference>
<evidence type="ECO:0000313" key="10">
    <source>
        <dbReference type="Proteomes" id="UP001162162"/>
    </source>
</evidence>
<proteinExistence type="inferred from homology"/>
<dbReference type="PROSITE" id="PS50879">
    <property type="entry name" value="RNASE_H_1"/>
    <property type="match status" value="1"/>
</dbReference>
<comment type="catalytic activity">
    <reaction evidence="1">
        <text>Endonucleolytic cleavage to 5'-phosphomonoester.</text>
        <dbReference type="EC" id="3.1.26.4"/>
    </reaction>
</comment>
<accession>A0AAV8YRD2</accession>
<dbReference type="Proteomes" id="UP001162162">
    <property type="component" value="Unassembled WGS sequence"/>
</dbReference>
<keyword evidence="6" id="KW-0255">Endonuclease</keyword>
<dbReference type="GO" id="GO:0003676">
    <property type="term" value="F:nucleic acid binding"/>
    <property type="evidence" value="ECO:0007669"/>
    <property type="project" value="InterPro"/>
</dbReference>
<dbReference type="InterPro" id="IPR050092">
    <property type="entry name" value="RNase_H"/>
</dbReference>
<dbReference type="EC" id="3.1.26.4" evidence="3"/>
<dbReference type="PANTHER" id="PTHR10642">
    <property type="entry name" value="RIBONUCLEASE H1"/>
    <property type="match status" value="1"/>
</dbReference>
<dbReference type="InterPro" id="IPR012337">
    <property type="entry name" value="RNaseH-like_sf"/>
</dbReference>
<feature type="domain" description="RNase H type-1" evidence="8">
    <location>
        <begin position="2"/>
        <end position="75"/>
    </location>
</feature>
<gene>
    <name evidence="9" type="ORF">NQ318_004311</name>
</gene>
<evidence type="ECO:0000256" key="4">
    <source>
        <dbReference type="ARBA" id="ARBA00022722"/>
    </source>
</evidence>
<evidence type="ECO:0000313" key="9">
    <source>
        <dbReference type="EMBL" id="KAJ8954018.1"/>
    </source>
</evidence>
<dbReference type="EMBL" id="JAPWTK010000051">
    <property type="protein sequence ID" value="KAJ8954018.1"/>
    <property type="molecule type" value="Genomic_DNA"/>
</dbReference>
<evidence type="ECO:0000256" key="2">
    <source>
        <dbReference type="ARBA" id="ARBA00005300"/>
    </source>
</evidence>
<keyword evidence="7" id="KW-0378">Hydrolase</keyword>
<protein>
    <recommendedName>
        <fullName evidence="3">ribonuclease H</fullName>
        <ecNumber evidence="3">3.1.26.4</ecNumber>
    </recommendedName>
</protein>
<dbReference type="GO" id="GO:0043137">
    <property type="term" value="P:DNA replication, removal of RNA primer"/>
    <property type="evidence" value="ECO:0007669"/>
    <property type="project" value="TreeGrafter"/>
</dbReference>
<dbReference type="InterPro" id="IPR036397">
    <property type="entry name" value="RNaseH_sf"/>
</dbReference>
<evidence type="ECO:0000256" key="1">
    <source>
        <dbReference type="ARBA" id="ARBA00000077"/>
    </source>
</evidence>
<comment type="caution">
    <text evidence="9">The sequence shown here is derived from an EMBL/GenBank/DDBJ whole genome shotgun (WGS) entry which is preliminary data.</text>
</comment>
<dbReference type="GO" id="GO:0004523">
    <property type="term" value="F:RNA-DNA hybrid ribonuclease activity"/>
    <property type="evidence" value="ECO:0007669"/>
    <property type="project" value="UniProtKB-EC"/>
</dbReference>
<keyword evidence="5" id="KW-0479">Metal-binding</keyword>
<dbReference type="Pfam" id="PF00075">
    <property type="entry name" value="RNase_H"/>
    <property type="match status" value="1"/>
</dbReference>
<dbReference type="InterPro" id="IPR002156">
    <property type="entry name" value="RNaseH_domain"/>
</dbReference>
<dbReference type="GO" id="GO:0046872">
    <property type="term" value="F:metal ion binding"/>
    <property type="evidence" value="ECO:0007669"/>
    <property type="project" value="UniProtKB-KW"/>
</dbReference>
<name>A0AAV8YRD2_9CUCU</name>
<keyword evidence="4" id="KW-0540">Nuclease</keyword>
<sequence>MENGYVKVYTDGACENNGRSNARAGIGVWFATAIPWSYSNISEPVQGRPTNNHAEIKACTEALNTIRENGDKNQR</sequence>
<dbReference type="Gene3D" id="3.30.420.10">
    <property type="entry name" value="Ribonuclease H-like superfamily/Ribonuclease H"/>
    <property type="match status" value="1"/>
</dbReference>
<dbReference type="SUPFAM" id="SSF53098">
    <property type="entry name" value="Ribonuclease H-like"/>
    <property type="match status" value="1"/>
</dbReference>
<evidence type="ECO:0000256" key="3">
    <source>
        <dbReference type="ARBA" id="ARBA00012180"/>
    </source>
</evidence>
<keyword evidence="10" id="KW-1185">Reference proteome</keyword>
<organism evidence="9 10">
    <name type="scientific">Aromia moschata</name>
    <dbReference type="NCBI Taxonomy" id="1265417"/>
    <lineage>
        <taxon>Eukaryota</taxon>
        <taxon>Metazoa</taxon>
        <taxon>Ecdysozoa</taxon>
        <taxon>Arthropoda</taxon>
        <taxon>Hexapoda</taxon>
        <taxon>Insecta</taxon>
        <taxon>Pterygota</taxon>
        <taxon>Neoptera</taxon>
        <taxon>Endopterygota</taxon>
        <taxon>Coleoptera</taxon>
        <taxon>Polyphaga</taxon>
        <taxon>Cucujiformia</taxon>
        <taxon>Chrysomeloidea</taxon>
        <taxon>Cerambycidae</taxon>
        <taxon>Cerambycinae</taxon>
        <taxon>Callichromatini</taxon>
        <taxon>Aromia</taxon>
    </lineage>
</organism>
<evidence type="ECO:0000256" key="6">
    <source>
        <dbReference type="ARBA" id="ARBA00022759"/>
    </source>
</evidence>
<reference evidence="9" key="1">
    <citation type="journal article" date="2023" name="Insect Mol. Biol.">
        <title>Genome sequencing provides insights into the evolution of gene families encoding plant cell wall-degrading enzymes in longhorned beetles.</title>
        <authorList>
            <person name="Shin N.R."/>
            <person name="Okamura Y."/>
            <person name="Kirsch R."/>
            <person name="Pauchet Y."/>
        </authorList>
    </citation>
    <scope>NUCLEOTIDE SEQUENCE</scope>
    <source>
        <strain evidence="9">AMC_N1</strain>
    </source>
</reference>
<evidence type="ECO:0000256" key="7">
    <source>
        <dbReference type="ARBA" id="ARBA00022801"/>
    </source>
</evidence>
<comment type="similarity">
    <text evidence="2">Belongs to the RNase H family.</text>
</comment>